<sequence>MAQESKINFMRKLYYIWKKEKKRVFLKKNQLMTSISSAHQFLPCFDDRLEIRDRRCGMSPKQRTLWELFKDFLGNRDIGQQHELFNHRNFPPNKTFRTHLPIVNPSSLENLGQRVERPQGLGKLVLLSGVIYFQLRFLIGHGLPGSDNALVELGIHNAFIKKETFFRYFFHIISIPVQAIFISIHYTRQNHPRYTQPVLSPNIPIFNNVAYNESVTLDHPLKRVAFVLNHLAVRVVRSRSMEPDNKNIKKPELELKSWHSDSTALNPTTPWKHCMHQPLPSRPYKAIVQSSEVITRFYLIQGFLISTTTKNVLLIHEKM</sequence>
<evidence type="ECO:0000313" key="1">
    <source>
        <dbReference type="EMBL" id="CAD7598115.1"/>
    </source>
</evidence>
<organism evidence="1">
    <name type="scientific">Timema genevievae</name>
    <name type="common">Walking stick</name>
    <dbReference type="NCBI Taxonomy" id="629358"/>
    <lineage>
        <taxon>Eukaryota</taxon>
        <taxon>Metazoa</taxon>
        <taxon>Ecdysozoa</taxon>
        <taxon>Arthropoda</taxon>
        <taxon>Hexapoda</taxon>
        <taxon>Insecta</taxon>
        <taxon>Pterygota</taxon>
        <taxon>Neoptera</taxon>
        <taxon>Polyneoptera</taxon>
        <taxon>Phasmatodea</taxon>
        <taxon>Timematodea</taxon>
        <taxon>Timematoidea</taxon>
        <taxon>Timematidae</taxon>
        <taxon>Timema</taxon>
    </lineage>
</organism>
<proteinExistence type="predicted"/>
<gene>
    <name evidence="1" type="ORF">TGEB3V08_LOCUS6961</name>
</gene>
<name>A0A7R9K182_TIMGE</name>
<reference evidence="1" key="1">
    <citation type="submission" date="2020-11" db="EMBL/GenBank/DDBJ databases">
        <authorList>
            <person name="Tran Van P."/>
        </authorList>
    </citation>
    <scope>NUCLEOTIDE SEQUENCE</scope>
</reference>
<accession>A0A7R9K182</accession>
<dbReference type="EMBL" id="OE841974">
    <property type="protein sequence ID" value="CAD7598115.1"/>
    <property type="molecule type" value="Genomic_DNA"/>
</dbReference>
<protein>
    <submittedName>
        <fullName evidence="1">Uncharacterized protein</fullName>
    </submittedName>
</protein>
<dbReference type="AlphaFoldDB" id="A0A7R9K182"/>